<dbReference type="SUPFAM" id="SSF57850">
    <property type="entry name" value="RING/U-box"/>
    <property type="match status" value="1"/>
</dbReference>
<dbReference type="PANTHER" id="PTHR24171">
    <property type="entry name" value="ANKYRIN REPEAT DOMAIN-CONTAINING PROTEIN 39-RELATED"/>
    <property type="match status" value="1"/>
</dbReference>
<evidence type="ECO:0000313" key="11">
    <source>
        <dbReference type="RefSeq" id="XP_015610460.1"/>
    </source>
</evidence>
<proteinExistence type="predicted"/>
<dbReference type="GO" id="GO:0004842">
    <property type="term" value="F:ubiquitin-protein transferase activity"/>
    <property type="evidence" value="ECO:0007669"/>
    <property type="project" value="TreeGrafter"/>
</dbReference>
<dbReference type="InterPro" id="IPR036420">
    <property type="entry name" value="BRCT_dom_sf"/>
</dbReference>
<dbReference type="InterPro" id="IPR001841">
    <property type="entry name" value="Znf_RING"/>
</dbReference>
<dbReference type="InterPro" id="IPR036770">
    <property type="entry name" value="Ankyrin_rpt-contain_sf"/>
</dbReference>
<evidence type="ECO:0000256" key="1">
    <source>
        <dbReference type="ARBA" id="ARBA00022723"/>
    </source>
</evidence>
<dbReference type="KEGG" id="ccin:107275140"/>
<dbReference type="SUPFAM" id="SSF52113">
    <property type="entry name" value="BRCT domain"/>
    <property type="match status" value="1"/>
</dbReference>
<dbReference type="Pfam" id="PF00533">
    <property type="entry name" value="BRCT"/>
    <property type="match status" value="1"/>
</dbReference>
<dbReference type="Pfam" id="PF12796">
    <property type="entry name" value="Ank_2"/>
    <property type="match status" value="1"/>
</dbReference>
<dbReference type="InterPro" id="IPR017907">
    <property type="entry name" value="Znf_RING_CS"/>
</dbReference>
<dbReference type="InterPro" id="IPR001357">
    <property type="entry name" value="BRCT_dom"/>
</dbReference>
<evidence type="ECO:0000259" key="8">
    <source>
        <dbReference type="PROSITE" id="PS50089"/>
    </source>
</evidence>
<dbReference type="Gene3D" id="3.30.40.10">
    <property type="entry name" value="Zinc/RING finger domain, C3HC4 (zinc finger)"/>
    <property type="match status" value="1"/>
</dbReference>
<keyword evidence="4" id="KW-0862">Zinc</keyword>
<evidence type="ECO:0000256" key="6">
    <source>
        <dbReference type="PROSITE-ProRule" id="PRU00023"/>
    </source>
</evidence>
<accession>A0AAJ7CH56</accession>
<dbReference type="InterPro" id="IPR013083">
    <property type="entry name" value="Znf_RING/FYVE/PHD"/>
</dbReference>
<organism evidence="10 11">
    <name type="scientific">Cephus cinctus</name>
    <name type="common">Wheat stem sawfly</name>
    <dbReference type="NCBI Taxonomy" id="211228"/>
    <lineage>
        <taxon>Eukaryota</taxon>
        <taxon>Metazoa</taxon>
        <taxon>Ecdysozoa</taxon>
        <taxon>Arthropoda</taxon>
        <taxon>Hexapoda</taxon>
        <taxon>Insecta</taxon>
        <taxon>Pterygota</taxon>
        <taxon>Neoptera</taxon>
        <taxon>Endopterygota</taxon>
        <taxon>Hymenoptera</taxon>
        <taxon>Cephoidea</taxon>
        <taxon>Cephidae</taxon>
        <taxon>Cephus</taxon>
    </lineage>
</organism>
<evidence type="ECO:0000256" key="5">
    <source>
        <dbReference type="ARBA" id="ARBA00023043"/>
    </source>
</evidence>
<dbReference type="Gene3D" id="3.40.50.10190">
    <property type="entry name" value="BRCT domain"/>
    <property type="match status" value="2"/>
</dbReference>
<feature type="domain" description="BRCT" evidence="9">
    <location>
        <begin position="391"/>
        <end position="512"/>
    </location>
</feature>
<dbReference type="GO" id="GO:0031436">
    <property type="term" value="C:BRCA1-BARD1 complex"/>
    <property type="evidence" value="ECO:0007669"/>
    <property type="project" value="TreeGrafter"/>
</dbReference>
<dbReference type="PANTHER" id="PTHR24171:SF8">
    <property type="entry name" value="BRCA1-ASSOCIATED RING DOMAIN PROTEIN 1"/>
    <property type="match status" value="1"/>
</dbReference>
<evidence type="ECO:0000256" key="2">
    <source>
        <dbReference type="ARBA" id="ARBA00022737"/>
    </source>
</evidence>
<feature type="repeat" description="ANK" evidence="6">
    <location>
        <begin position="137"/>
        <end position="169"/>
    </location>
</feature>
<evidence type="ECO:0000256" key="4">
    <source>
        <dbReference type="ARBA" id="ARBA00022833"/>
    </source>
</evidence>
<dbReference type="GO" id="GO:0070531">
    <property type="term" value="C:BRCA1-A complex"/>
    <property type="evidence" value="ECO:0007669"/>
    <property type="project" value="TreeGrafter"/>
</dbReference>
<feature type="domain" description="RING-type" evidence="8">
    <location>
        <begin position="21"/>
        <end position="56"/>
    </location>
</feature>
<dbReference type="GeneID" id="107275140"/>
<evidence type="ECO:0000256" key="3">
    <source>
        <dbReference type="ARBA" id="ARBA00022771"/>
    </source>
</evidence>
<feature type="repeat" description="ANK" evidence="6">
    <location>
        <begin position="170"/>
        <end position="202"/>
    </location>
</feature>
<keyword evidence="1" id="KW-0479">Metal-binding</keyword>
<dbReference type="PROSITE" id="PS00518">
    <property type="entry name" value="ZF_RING_1"/>
    <property type="match status" value="1"/>
</dbReference>
<evidence type="ECO:0000259" key="9">
    <source>
        <dbReference type="PROSITE" id="PS50172"/>
    </source>
</evidence>
<keyword evidence="10" id="KW-1185">Reference proteome</keyword>
<feature type="repeat" description="ANK" evidence="6">
    <location>
        <begin position="203"/>
        <end position="235"/>
    </location>
</feature>
<keyword evidence="5 6" id="KW-0040">ANK repeat</keyword>
<keyword evidence="2" id="KW-0677">Repeat</keyword>
<dbReference type="SMART" id="SM00248">
    <property type="entry name" value="ANK"/>
    <property type="match status" value="3"/>
</dbReference>
<dbReference type="PROSITE" id="PS50172">
    <property type="entry name" value="BRCT"/>
    <property type="match status" value="2"/>
</dbReference>
<name>A0AAJ7CH56_CEPCN</name>
<evidence type="ECO:0000256" key="7">
    <source>
        <dbReference type="PROSITE-ProRule" id="PRU00175"/>
    </source>
</evidence>
<dbReference type="GO" id="GO:0008270">
    <property type="term" value="F:zinc ion binding"/>
    <property type="evidence" value="ECO:0007669"/>
    <property type="project" value="UniProtKB-KW"/>
</dbReference>
<dbReference type="CDD" id="cd17720">
    <property type="entry name" value="BRCT_Bard1_rpt2"/>
    <property type="match status" value="1"/>
</dbReference>
<dbReference type="AlphaFoldDB" id="A0AAJ7CH56"/>
<feature type="domain" description="BRCT" evidence="9">
    <location>
        <begin position="275"/>
        <end position="364"/>
    </location>
</feature>
<dbReference type="SUPFAM" id="SSF48403">
    <property type="entry name" value="Ankyrin repeat"/>
    <property type="match status" value="1"/>
</dbReference>
<dbReference type="PROSITE" id="PS50089">
    <property type="entry name" value="ZF_RING_2"/>
    <property type="match status" value="1"/>
</dbReference>
<sequence>MNTSWSHTTEALKQLIDCLSCSKCKNKSISPVRYLTCGHWYCPACVDSATSCFKCNVPVQPNEIQPAHTIATLMQCCNTISQIIGQVDPQSNVSDTVELSSKPALPTTSNSQWPFRRKHTIVAAKTIPKNINKRNMKGETSLHTACVKGDTEYVKLLIDAGANPNTKDNAGWTPLQEAMANGYYDICELILKAGAAPDTPGLKNKTALHEAVLNNDCDSVKLLMSYHANPNVFDEFGKRPLDYCWSNEVRDILQEGEAPEESFDKLQNLNRTLDPSISLLNDQFVVYPSNLNSDSRKLLHQLASKHNVKIVSNLSPSVTHIIVDVNEHGITILTYDVLFGILSGKWIVDSQFIRPSLDIEDLNAMDMALFEDIGAPNIGSFKRARENSNKQKPRLFNGCYFYLALNPMDTYTIGDLKLTKQELKSLIIAGEGRVLQREPKPENINATTKCIPFHVAADKLHPLYNCSHYIIYVPIQEPRFKYNMPEMKTLPLTWLIECIEKFKLIDPAELGLS</sequence>
<protein>
    <submittedName>
        <fullName evidence="11">BRCA1-associated RING domain protein 1 isoform X1</fullName>
    </submittedName>
</protein>
<reference evidence="11" key="1">
    <citation type="submission" date="2025-08" db="UniProtKB">
        <authorList>
            <consortium name="RefSeq"/>
        </authorList>
    </citation>
    <scope>IDENTIFICATION</scope>
</reference>
<dbReference type="Proteomes" id="UP000694920">
    <property type="component" value="Unplaced"/>
</dbReference>
<dbReference type="GO" id="GO:0085020">
    <property type="term" value="P:protein K6-linked ubiquitination"/>
    <property type="evidence" value="ECO:0007669"/>
    <property type="project" value="TreeGrafter"/>
</dbReference>
<dbReference type="Gene3D" id="1.25.40.20">
    <property type="entry name" value="Ankyrin repeat-containing domain"/>
    <property type="match status" value="2"/>
</dbReference>
<dbReference type="PROSITE" id="PS50088">
    <property type="entry name" value="ANK_REPEAT"/>
    <property type="match status" value="3"/>
</dbReference>
<keyword evidence="3 7" id="KW-0863">Zinc-finger</keyword>
<dbReference type="PROSITE" id="PS50297">
    <property type="entry name" value="ANK_REP_REGION"/>
    <property type="match status" value="3"/>
</dbReference>
<dbReference type="Pfam" id="PF00023">
    <property type="entry name" value="Ank"/>
    <property type="match status" value="1"/>
</dbReference>
<gene>
    <name evidence="11" type="primary">LOC107275140</name>
</gene>
<dbReference type="InterPro" id="IPR002110">
    <property type="entry name" value="Ankyrin_rpt"/>
</dbReference>
<dbReference type="RefSeq" id="XP_015610460.1">
    <property type="nucleotide sequence ID" value="XM_015754974.2"/>
</dbReference>
<evidence type="ECO:0000313" key="10">
    <source>
        <dbReference type="Proteomes" id="UP000694920"/>
    </source>
</evidence>